<evidence type="ECO:0000313" key="3">
    <source>
        <dbReference type="EMBL" id="MFC3705545.1"/>
    </source>
</evidence>
<comment type="caution">
    <text evidence="3">The sequence shown here is derived from an EMBL/GenBank/DDBJ whole genome shotgun (WGS) entry which is preliminary data.</text>
</comment>
<gene>
    <name evidence="3" type="ORF">ACFOOL_12330</name>
</gene>
<reference evidence="4" key="1">
    <citation type="journal article" date="2019" name="Int. J. Syst. Evol. Microbiol.">
        <title>The Global Catalogue of Microorganisms (GCM) 10K type strain sequencing project: providing services to taxonomists for standard genome sequencing and annotation.</title>
        <authorList>
            <consortium name="The Broad Institute Genomics Platform"/>
            <consortium name="The Broad Institute Genome Sequencing Center for Infectious Disease"/>
            <person name="Wu L."/>
            <person name="Ma J."/>
        </authorList>
    </citation>
    <scope>NUCLEOTIDE SEQUENCE [LARGE SCALE GENOMIC DNA]</scope>
    <source>
        <strain evidence="4">KCTC 42281</strain>
    </source>
</reference>
<feature type="transmembrane region" description="Helical" evidence="2">
    <location>
        <begin position="42"/>
        <end position="67"/>
    </location>
</feature>
<evidence type="ECO:0000313" key="4">
    <source>
        <dbReference type="Proteomes" id="UP001595613"/>
    </source>
</evidence>
<organism evidence="3 4">
    <name type="scientific">Devosia honganensis</name>
    <dbReference type="NCBI Taxonomy" id="1610527"/>
    <lineage>
        <taxon>Bacteria</taxon>
        <taxon>Pseudomonadati</taxon>
        <taxon>Pseudomonadota</taxon>
        <taxon>Alphaproteobacteria</taxon>
        <taxon>Hyphomicrobiales</taxon>
        <taxon>Devosiaceae</taxon>
        <taxon>Devosia</taxon>
    </lineage>
</organism>
<evidence type="ECO:0000256" key="2">
    <source>
        <dbReference type="SAM" id="Phobius"/>
    </source>
</evidence>
<feature type="compositionally biased region" description="Acidic residues" evidence="1">
    <location>
        <begin position="265"/>
        <end position="274"/>
    </location>
</feature>
<keyword evidence="4" id="KW-1185">Reference proteome</keyword>
<feature type="region of interest" description="Disordered" evidence="1">
    <location>
        <begin position="250"/>
        <end position="274"/>
    </location>
</feature>
<keyword evidence="2" id="KW-1133">Transmembrane helix</keyword>
<feature type="transmembrane region" description="Helical" evidence="2">
    <location>
        <begin position="79"/>
        <end position="100"/>
    </location>
</feature>
<feature type="transmembrane region" description="Helical" evidence="2">
    <location>
        <begin position="12"/>
        <end position="30"/>
    </location>
</feature>
<keyword evidence="2" id="KW-0812">Transmembrane</keyword>
<protein>
    <submittedName>
        <fullName evidence="3">DUF1499 domain-containing protein</fullName>
    </submittedName>
</protein>
<dbReference type="Proteomes" id="UP001595613">
    <property type="component" value="Unassembled WGS sequence"/>
</dbReference>
<proteinExistence type="predicted"/>
<accession>A0ABV7X491</accession>
<dbReference type="InterPro" id="IPR010865">
    <property type="entry name" value="DUF1499"/>
</dbReference>
<dbReference type="EMBL" id="JBHRYD010000010">
    <property type="protein sequence ID" value="MFC3705545.1"/>
    <property type="molecule type" value="Genomic_DNA"/>
</dbReference>
<name>A0ABV7X491_9HYPH</name>
<keyword evidence="2" id="KW-0472">Membrane</keyword>
<dbReference type="Pfam" id="PF07386">
    <property type="entry name" value="DUF1499"/>
    <property type="match status" value="1"/>
</dbReference>
<evidence type="ECO:0000256" key="1">
    <source>
        <dbReference type="SAM" id="MobiDB-lite"/>
    </source>
</evidence>
<sequence length="274" mass="29885">MRIVLRTSKWAVWARRLGSLAVPLTVLPVLMHREGFLDSANFLVVALAACAVAGLAVLVALIALVRLWQTGDRGWDRALSGLVLALACAAPFAWYGYLAWHYPVVTDMATAPRNQLPLIFEPDTAAMPPPRLLPPDEQGRRFPNAATRSYPLDPVQLFALAERLVQSRGWEIRLRREPGGPDGAGRLNARILTLPGWREEAVLRVFPAPEGAAVDMRSASIGAPHDFGSNGNRISEFMVALDNEVTTFLRDNPGIDEPVPLEAEPSPDVESESG</sequence>